<protein>
    <submittedName>
        <fullName evidence="1">Uncharacterized protein</fullName>
    </submittedName>
</protein>
<accession>A0ABW3C3Y2</accession>
<proteinExistence type="predicted"/>
<sequence length="1034" mass="108444">MTYPTFYGVTASLGGINALSLNVSSVTAAGRQLWIGFRSANQPIAAPSGWTDVTNSSWGDGTAGGADANRLQLFKKNDLADGSETTVTLADSGSSNFAFAFATSPADIDVQNVSTGAYTTSPSWPGVTTTGADSLIALFSCADYDVDGGQAMSGVTNANLSSITERFDDRTNQGNGGGITLTTGLKATAGAIGTTTGTLAASASAAGLVLGVVALKEPGGGGPTQETTPTDLEITSIVPGPDSCDVTFDCASGGGSPTGLEYGVVTSSGDTPGAWTAIAFGDLPYTFSAAGSRTRYLKVRATGSLDPSPPATVEFATPALVQENGDSASGITEGEFGAATVTVAADAPLGDAGIIEARWTGTAGNTVGEDVTVNVIDAEEPPEPGVWTIKIDGVEKTPEFLGNHVTPSGTWPCYYLGDLPDGARAYMDLYNSNVDFCRVRIHRLSGYTTGAHMPTTAPIIQKHYDVSINGDVTSVGVLNGAIGHCETVQPVAFTSAALVAAMNAKRIMPCSVSAFSGWPRTPSTTPGTPPGNAPKTYVPARIYGRASTNNTIGFIEGAGGEYTSSRGFLPGEEAQILSAAFDNNTTMFNAMKDWIKAQTYYSPTVPHLCIWSANHHTLRDPQKPFSGDATYFNQGSSAEDLGEEGYWRVPFGYPYAVELGAFYTSIVSVTNANPCVVTYDGPVAPVNGQGIYIRDATGMTELSGSFTVTSRNTTAKTFVLQSGGVNVDSTGWGTYTGGATGHSTLDHGRDEAHLFNHGFTWWVATGDPLAAILMQGIAAYALASVYQGKNADGTYRHRFDAQRATANFWPALWRLRDVAIHASGPNLWTSERALQMCSECLDDWSNRIDAIDAGTDATSIMLRLIGSLDGDNGFGISNFQTQMYSTEGAYLWASAGRPKMLERIARQMVTRFLHFGGTRGVYGTRSGSALGLREVSGGPITYSDLAGMIDYVNTNSTWINTSFAGAAQHTVHRAYWLLKMAQDAVARGWISPVDDLDEAVDAILAARAVAPPDKDLGVVSWKHSQIDFGSAGIA</sequence>
<evidence type="ECO:0000313" key="1">
    <source>
        <dbReference type="EMBL" id="MFD0848222.1"/>
    </source>
</evidence>
<evidence type="ECO:0000313" key="2">
    <source>
        <dbReference type="Proteomes" id="UP001597124"/>
    </source>
</evidence>
<dbReference type="RefSeq" id="WP_381488619.1">
    <property type="nucleotide sequence ID" value="NZ_JBHTIK010000004.1"/>
</dbReference>
<organism evidence="1 2">
    <name type="scientific">Sphingosinicella xenopeptidilytica</name>
    <dbReference type="NCBI Taxonomy" id="364098"/>
    <lineage>
        <taxon>Bacteria</taxon>
        <taxon>Pseudomonadati</taxon>
        <taxon>Pseudomonadota</taxon>
        <taxon>Alphaproteobacteria</taxon>
        <taxon>Sphingomonadales</taxon>
        <taxon>Sphingosinicellaceae</taxon>
        <taxon>Sphingosinicella</taxon>
    </lineage>
</organism>
<comment type="caution">
    <text evidence="1">The sequence shown here is derived from an EMBL/GenBank/DDBJ whole genome shotgun (WGS) entry which is preliminary data.</text>
</comment>
<reference evidence="2" key="1">
    <citation type="journal article" date="2019" name="Int. J. Syst. Evol. Microbiol.">
        <title>The Global Catalogue of Microorganisms (GCM) 10K type strain sequencing project: providing services to taxonomists for standard genome sequencing and annotation.</title>
        <authorList>
            <consortium name="The Broad Institute Genomics Platform"/>
            <consortium name="The Broad Institute Genome Sequencing Center for Infectious Disease"/>
            <person name="Wu L."/>
            <person name="Ma J."/>
        </authorList>
    </citation>
    <scope>NUCLEOTIDE SEQUENCE [LARGE SCALE GENOMIC DNA]</scope>
    <source>
        <strain evidence="2">CCUG 52537</strain>
    </source>
</reference>
<dbReference type="InterPro" id="IPR042302">
    <property type="entry name" value="E1_FCCH_sf"/>
</dbReference>
<dbReference type="EMBL" id="JBHTIK010000004">
    <property type="protein sequence ID" value="MFD0848222.1"/>
    <property type="molecule type" value="Genomic_DNA"/>
</dbReference>
<name>A0ABW3C3Y2_SPHXN</name>
<dbReference type="Gene3D" id="2.40.30.180">
    <property type="entry name" value="Ubiquitin-activating enzyme E1, FCCH domain"/>
    <property type="match status" value="1"/>
</dbReference>
<keyword evidence="2" id="KW-1185">Reference proteome</keyword>
<dbReference type="Proteomes" id="UP001597124">
    <property type="component" value="Unassembled WGS sequence"/>
</dbReference>
<gene>
    <name evidence="1" type="ORF">ACFQ00_07800</name>
</gene>